<feature type="transmembrane region" description="Helical" evidence="7">
    <location>
        <begin position="160"/>
        <end position="179"/>
    </location>
</feature>
<name>A0A6F9DUI8_9ASCI</name>
<dbReference type="Pfam" id="PF04819">
    <property type="entry name" value="DUF716"/>
    <property type="match status" value="1"/>
</dbReference>
<feature type="transmembrane region" description="Helical" evidence="7">
    <location>
        <begin position="6"/>
        <end position="23"/>
    </location>
</feature>
<gene>
    <name evidence="8" type="primary">Tmem45b-002</name>
</gene>
<evidence type="ECO:0000256" key="6">
    <source>
        <dbReference type="SAM" id="MobiDB-lite"/>
    </source>
</evidence>
<dbReference type="AlphaFoldDB" id="A0A6F9DUI8"/>
<keyword evidence="3 7" id="KW-0812">Transmembrane</keyword>
<feature type="compositionally biased region" description="Polar residues" evidence="6">
    <location>
        <begin position="302"/>
        <end position="314"/>
    </location>
</feature>
<evidence type="ECO:0000256" key="7">
    <source>
        <dbReference type="SAM" id="Phobius"/>
    </source>
</evidence>
<proteinExistence type="evidence at transcript level"/>
<accession>A0A6F9DUI8</accession>
<feature type="region of interest" description="Disordered" evidence="6">
    <location>
        <begin position="302"/>
        <end position="323"/>
    </location>
</feature>
<feature type="transmembrane region" description="Helical" evidence="7">
    <location>
        <begin position="59"/>
        <end position="78"/>
    </location>
</feature>
<feature type="transmembrane region" description="Helical" evidence="7">
    <location>
        <begin position="130"/>
        <end position="148"/>
    </location>
</feature>
<keyword evidence="4 7" id="KW-1133">Transmembrane helix</keyword>
<feature type="transmembrane region" description="Helical" evidence="7">
    <location>
        <begin position="98"/>
        <end position="118"/>
    </location>
</feature>
<organism evidence="8">
    <name type="scientific">Phallusia mammillata</name>
    <dbReference type="NCBI Taxonomy" id="59560"/>
    <lineage>
        <taxon>Eukaryota</taxon>
        <taxon>Metazoa</taxon>
        <taxon>Chordata</taxon>
        <taxon>Tunicata</taxon>
        <taxon>Ascidiacea</taxon>
        <taxon>Phlebobranchia</taxon>
        <taxon>Ascidiidae</taxon>
        <taxon>Phallusia</taxon>
    </lineage>
</organism>
<sequence>MASWGGHTLPGTFFIIFGIFYAFKFTRSYLKRPRTGQRNNGLFYCCKGKIPCSGMVIEGVVKVVFVSIGILVELFYPGAPMGRLHDSASGNFTHPMNWQHATMYFFFGLSGITDIIAFEAKHVVPPGLDRIGGALALFIEGYLFFFHLHGRSHIDTRVHILLVLTVWPSALIAFAECLVMNRRNILHILEMMHTTLLIAQGTWFWQAAYILYPPGAQPWDPCMMHENDTGHVDGHSDSIPEGDCNEAGEMNLMFITLFWSWHIAACFTFVGLIYFLMYKFLKIRGQLDPRFSSGYEHMNGGKITSSTPLNTGLLSNGEEDDEL</sequence>
<feature type="transmembrane region" description="Helical" evidence="7">
    <location>
        <begin position="191"/>
        <end position="212"/>
    </location>
</feature>
<comment type="subcellular location">
    <subcellularLocation>
        <location evidence="1">Membrane</location>
        <topology evidence="1">Multi-pass membrane protein</topology>
    </subcellularLocation>
</comment>
<evidence type="ECO:0000313" key="8">
    <source>
        <dbReference type="EMBL" id="CAB3267104.1"/>
    </source>
</evidence>
<dbReference type="PANTHER" id="PTHR16007">
    <property type="entry name" value="EPIDIDYMAL MEMBRANE PROTEIN E9-RELATED"/>
    <property type="match status" value="1"/>
</dbReference>
<dbReference type="GO" id="GO:0016020">
    <property type="term" value="C:membrane"/>
    <property type="evidence" value="ECO:0007669"/>
    <property type="project" value="UniProtKB-SubCell"/>
</dbReference>
<dbReference type="EMBL" id="LR791242">
    <property type="protein sequence ID" value="CAB3267104.1"/>
    <property type="molecule type" value="mRNA"/>
</dbReference>
<reference evidence="8" key="1">
    <citation type="submission" date="2020-04" db="EMBL/GenBank/DDBJ databases">
        <authorList>
            <person name="Neveu A P."/>
        </authorList>
    </citation>
    <scope>NUCLEOTIDE SEQUENCE</scope>
    <source>
        <tissue evidence="8">Whole embryo</tissue>
    </source>
</reference>
<feature type="transmembrane region" description="Helical" evidence="7">
    <location>
        <begin position="259"/>
        <end position="281"/>
    </location>
</feature>
<protein>
    <submittedName>
        <fullName evidence="8">Transmembrane protein 45B</fullName>
    </submittedName>
</protein>
<evidence type="ECO:0000256" key="5">
    <source>
        <dbReference type="ARBA" id="ARBA00023136"/>
    </source>
</evidence>
<evidence type="ECO:0000256" key="2">
    <source>
        <dbReference type="ARBA" id="ARBA00006948"/>
    </source>
</evidence>
<comment type="similarity">
    <text evidence="2">Belongs to the TMEM45 family.</text>
</comment>
<evidence type="ECO:0000256" key="3">
    <source>
        <dbReference type="ARBA" id="ARBA00022692"/>
    </source>
</evidence>
<dbReference type="InterPro" id="IPR042127">
    <property type="entry name" value="TMEM45"/>
</dbReference>
<dbReference type="PANTHER" id="PTHR16007:SF15">
    <property type="entry name" value="TRANSMEMBRANE PROTEIN 45B"/>
    <property type="match status" value="1"/>
</dbReference>
<dbReference type="InterPro" id="IPR006904">
    <property type="entry name" value="DUF716"/>
</dbReference>
<evidence type="ECO:0000256" key="1">
    <source>
        <dbReference type="ARBA" id="ARBA00004141"/>
    </source>
</evidence>
<evidence type="ECO:0000256" key="4">
    <source>
        <dbReference type="ARBA" id="ARBA00022989"/>
    </source>
</evidence>
<keyword evidence="5 7" id="KW-0472">Membrane</keyword>